<dbReference type="VEuPathDB" id="FungiDB:PCH_Pc20g10520"/>
<dbReference type="EMBL" id="AM920435">
    <property type="protein sequence ID" value="CAP86381.1"/>
    <property type="molecule type" value="Genomic_DNA"/>
</dbReference>
<protein>
    <submittedName>
        <fullName evidence="2">Pc20g10520 protein</fullName>
    </submittedName>
</protein>
<feature type="region of interest" description="Disordered" evidence="1">
    <location>
        <begin position="1"/>
        <end position="63"/>
    </location>
</feature>
<evidence type="ECO:0000256" key="1">
    <source>
        <dbReference type="SAM" id="MobiDB-lite"/>
    </source>
</evidence>
<gene>
    <name evidence="2" type="ORF">Pc20g10520</name>
    <name evidence="2" type="ORF">PCH_Pc20g10520</name>
</gene>
<dbReference type="HOGENOM" id="CLU_689067_0_0_1"/>
<dbReference type="BioCyc" id="PCHR:PC20G10520-MONOMER"/>
<accession>B6HFU7</accession>
<dbReference type="InterPro" id="IPR036047">
    <property type="entry name" value="F-box-like_dom_sf"/>
</dbReference>
<dbReference type="eggNOG" id="ENOG502RPKC">
    <property type="taxonomic scope" value="Eukaryota"/>
</dbReference>
<dbReference type="SUPFAM" id="SSF81383">
    <property type="entry name" value="F-box domain"/>
    <property type="match status" value="1"/>
</dbReference>
<keyword evidence="3" id="KW-1185">Reference proteome</keyword>
<dbReference type="AlphaFoldDB" id="B6HFU7"/>
<dbReference type="OrthoDB" id="3800738at2759"/>
<sequence length="400" mass="45647">MEWTAPGAGGRPDGNIRTPNNIQKLRVTKGTARPRQRARQKQKLKAHLTRHCSGSRSQPERMAGQFDGIGTKSAINKVMDTPEILEMILSGTDMRTLLTSAQRVCRNWTSLISNSRTIQKVLFFIPINDSEWGMGEKIPNPLLTETFASFFPVKTRPDRYQFDFRDLVMTRDASTMARFVRADASWRKMLVQQPPISEIGLFHICHAMGGDSAESASIPADKVMQESGCDGFRMERLVELLLLSCRVEFSPFTEARVYWSTEEPISFDESFQAINDAFHRALSEFGVVVYTREVIQCSVGMVRPPSAEELTRREIIEAYTKCGVDVDFKKRDLEDSIGEGTDLKEVFRATNMQLYLKCFRDLYRIWGTSTSPGYMTLVHYRHHNIEPIDPNEEKYTDAKM</sequence>
<feature type="compositionally biased region" description="Basic residues" evidence="1">
    <location>
        <begin position="32"/>
        <end position="50"/>
    </location>
</feature>
<organism evidence="2 3">
    <name type="scientific">Penicillium rubens (strain ATCC 28089 / DSM 1075 / NRRL 1951 / Wisconsin 54-1255)</name>
    <name type="common">Penicillium chrysogenum</name>
    <dbReference type="NCBI Taxonomy" id="500485"/>
    <lineage>
        <taxon>Eukaryota</taxon>
        <taxon>Fungi</taxon>
        <taxon>Dikarya</taxon>
        <taxon>Ascomycota</taxon>
        <taxon>Pezizomycotina</taxon>
        <taxon>Eurotiomycetes</taxon>
        <taxon>Eurotiomycetidae</taxon>
        <taxon>Eurotiales</taxon>
        <taxon>Aspergillaceae</taxon>
        <taxon>Penicillium</taxon>
        <taxon>Penicillium chrysogenum species complex</taxon>
    </lineage>
</organism>
<name>B6HFU7_PENRW</name>
<evidence type="ECO:0000313" key="2">
    <source>
        <dbReference type="EMBL" id="CAP86381.1"/>
    </source>
</evidence>
<dbReference type="OMA" id="FHICHAM"/>
<dbReference type="Proteomes" id="UP000000724">
    <property type="component" value="Contig Pc00c20"/>
</dbReference>
<proteinExistence type="predicted"/>
<reference evidence="2 3" key="1">
    <citation type="journal article" date="2008" name="Nat. Biotechnol.">
        <title>Genome sequencing and analysis of the filamentous fungus Penicillium chrysogenum.</title>
        <authorList>
            <person name="van den Berg M.A."/>
            <person name="Albang R."/>
            <person name="Albermann K."/>
            <person name="Badger J.H."/>
            <person name="Daran J.-M."/>
            <person name="Driessen A.J.M."/>
            <person name="Garcia-Estrada C."/>
            <person name="Fedorova N.D."/>
            <person name="Harris D.M."/>
            <person name="Heijne W.H.M."/>
            <person name="Joardar V.S."/>
            <person name="Kiel J.A.K.W."/>
            <person name="Kovalchuk A."/>
            <person name="Martin J.F."/>
            <person name="Nierman W.C."/>
            <person name="Nijland J.G."/>
            <person name="Pronk J.T."/>
            <person name="Roubos J.A."/>
            <person name="van der Klei I.J."/>
            <person name="van Peij N.N.M.E."/>
            <person name="Veenhuis M."/>
            <person name="von Doehren H."/>
            <person name="Wagner C."/>
            <person name="Wortman J.R."/>
            <person name="Bovenberg R.A.L."/>
        </authorList>
    </citation>
    <scope>NUCLEOTIDE SEQUENCE [LARGE SCALE GENOMIC DNA]</scope>
    <source>
        <strain evidence="3">ATCC 28089 / DSM 1075 / NRRL 1951 / Wisconsin 54-1255</strain>
    </source>
</reference>
<evidence type="ECO:0000313" key="3">
    <source>
        <dbReference type="Proteomes" id="UP000000724"/>
    </source>
</evidence>